<evidence type="ECO:0000256" key="10">
    <source>
        <dbReference type="ARBA" id="ARBA00023136"/>
    </source>
</evidence>
<feature type="domain" description="ABC transmembrane type-1" evidence="13">
    <location>
        <begin position="168"/>
        <end position="443"/>
    </location>
</feature>
<dbReference type="PROSITE" id="PS00211">
    <property type="entry name" value="ABC_TRANSPORTER_1"/>
    <property type="match status" value="1"/>
</dbReference>
<dbReference type="SUPFAM" id="SSF90123">
    <property type="entry name" value="ABC transporter transmembrane region"/>
    <property type="match status" value="1"/>
</dbReference>
<dbReference type="SMART" id="SM00382">
    <property type="entry name" value="AAA"/>
    <property type="match status" value="1"/>
</dbReference>
<dbReference type="InterPro" id="IPR039421">
    <property type="entry name" value="Type_1_exporter"/>
</dbReference>
<name>A0A3R8LJV7_9FIRM</name>
<dbReference type="Pfam" id="PF00664">
    <property type="entry name" value="ABC_membrane"/>
    <property type="match status" value="1"/>
</dbReference>
<dbReference type="GO" id="GO:0006508">
    <property type="term" value="P:proteolysis"/>
    <property type="evidence" value="ECO:0007669"/>
    <property type="project" value="InterPro"/>
</dbReference>
<dbReference type="PROSITE" id="PS50929">
    <property type="entry name" value="ABC_TM1F"/>
    <property type="match status" value="1"/>
</dbReference>
<organism evidence="15 16">
    <name type="scientific">Schaedlerella arabinosiphila</name>
    <dbReference type="NCBI Taxonomy" id="2044587"/>
    <lineage>
        <taxon>Bacteria</taxon>
        <taxon>Bacillati</taxon>
        <taxon>Bacillota</taxon>
        <taxon>Clostridia</taxon>
        <taxon>Lachnospirales</taxon>
        <taxon>Lachnospiraceae</taxon>
        <taxon>Schaedlerella</taxon>
    </lineage>
</organism>
<sequence length="714" mass="79774">MGNYKKIPVVYQMEATECGAASLAMVFLYYGKYMPLEQIRIETGVSRDGCNAANIMRAAKQQGFECHGYRKEVSYLKEVQTPCIIHWNFNHFVVFEGFKGNVPYVNDPAVGRRKLTEEELDECFTGVVLTFTPAEDFIKEKQVHTLGSFVWSRLQDQYGVLFKLFYIGLLLVFPGLLLPLFTKIFIDDILNSGYTEWLTKLLIFMGACVVLKIGLGYYRSLLLQKLKSKLILLSGHGFLRHLFCLPMNFYDQRYAGDLVERMNNNAAIMDFFTGSLAETTVNIFAAVFYLVVLIKYSPLLSVICLANVILCLLIICLGNKCIESAAVKMQIYEGMLYGAACAGLSITDSIKSSGAEQEYCSRLLGFQAKHSNMEQQMNRFQRIVDTVLEAVDKVTDVLLLFVGGILVINGQVTIGMLAAFSSLFDSFKEPIHSLVGFTRSIQTLKSYMGRIEDIEKYPQDVMYDSGSEDLQVYNKLSGNVEICNIAFGYSSLKPPLIEKFSFKLGCGESIAFVGPSGCGKSTVSKVVSGLYAPWEGDVLLDGMRLPDIPRQILNASIATVSQNITLFSGTIRDNLTMWNPAVLEEDMVAAAKDACIHDFIIQQPDGYDFVLSENASNLSGGQRQRLEIARALTTRPTILVMDEATSALDPIVEKEILDHIRMRGCTCIIIAHRLSAFRDCNQILVMRDGKIIQRGTHQSLMGESGFYRTFIQNV</sequence>
<dbReference type="GO" id="GO:0005886">
    <property type="term" value="C:plasma membrane"/>
    <property type="evidence" value="ECO:0007669"/>
    <property type="project" value="UniProtKB-SubCell"/>
</dbReference>
<feature type="transmembrane region" description="Helical" evidence="11">
    <location>
        <begin position="397"/>
        <end position="424"/>
    </location>
</feature>
<evidence type="ECO:0000313" key="16">
    <source>
        <dbReference type="Proteomes" id="UP000274920"/>
    </source>
</evidence>
<dbReference type="Pfam" id="PF03412">
    <property type="entry name" value="Peptidase_C39"/>
    <property type="match status" value="1"/>
</dbReference>
<evidence type="ECO:0000256" key="8">
    <source>
        <dbReference type="ARBA" id="ARBA00022840"/>
    </source>
</evidence>
<feature type="transmembrane region" description="Helical" evidence="11">
    <location>
        <begin position="164"/>
        <end position="186"/>
    </location>
</feature>
<evidence type="ECO:0000313" key="15">
    <source>
        <dbReference type="EMBL" id="RRK34921.1"/>
    </source>
</evidence>
<feature type="domain" description="Peptidase C39" evidence="14">
    <location>
        <begin position="12"/>
        <end position="131"/>
    </location>
</feature>
<dbReference type="Gene3D" id="3.90.70.10">
    <property type="entry name" value="Cysteine proteinases"/>
    <property type="match status" value="1"/>
</dbReference>
<dbReference type="Gene3D" id="1.20.1560.10">
    <property type="entry name" value="ABC transporter type 1, transmembrane domain"/>
    <property type="match status" value="1"/>
</dbReference>
<dbReference type="GO" id="GO:0016887">
    <property type="term" value="F:ATP hydrolysis activity"/>
    <property type="evidence" value="ECO:0007669"/>
    <property type="project" value="InterPro"/>
</dbReference>
<dbReference type="FunFam" id="3.40.50.300:FF:000299">
    <property type="entry name" value="ABC transporter ATP-binding protein/permease"/>
    <property type="match status" value="1"/>
</dbReference>
<reference evidence="15" key="1">
    <citation type="submission" date="2018-10" db="EMBL/GenBank/DDBJ databases">
        <title>Schaedlerella arabinophila gen. nov. sp. nov., isolated from the mouse intestinal tract and comparative analysis with the genome of the closely related altered Schaedler flora strain ASF502.</title>
        <authorList>
            <person name="Miyake S."/>
            <person name="Soh M."/>
            <person name="Seedorf H."/>
        </authorList>
    </citation>
    <scope>NUCLEOTIDE SEQUENCE [LARGE SCALE GENOMIC DNA]</scope>
    <source>
        <strain evidence="15">DSM 106076</strain>
    </source>
</reference>
<proteinExistence type="predicted"/>
<dbReference type="InterPro" id="IPR036640">
    <property type="entry name" value="ABC1_TM_sf"/>
</dbReference>
<dbReference type="InterPro" id="IPR011527">
    <property type="entry name" value="ABC1_TM_dom"/>
</dbReference>
<evidence type="ECO:0000256" key="2">
    <source>
        <dbReference type="ARBA" id="ARBA00022448"/>
    </source>
</evidence>
<dbReference type="NCBIfam" id="TIGR03796">
    <property type="entry name" value="NHLM_micro_ABC1"/>
    <property type="match status" value="1"/>
</dbReference>
<evidence type="ECO:0000256" key="5">
    <source>
        <dbReference type="ARBA" id="ARBA00022741"/>
    </source>
</evidence>
<feature type="transmembrane region" description="Helical" evidence="11">
    <location>
        <begin position="298"/>
        <end position="319"/>
    </location>
</feature>
<dbReference type="Proteomes" id="UP000274920">
    <property type="component" value="Unassembled WGS sequence"/>
</dbReference>
<dbReference type="PANTHER" id="PTHR43394">
    <property type="entry name" value="ATP-DEPENDENT PERMEASE MDL1, MITOCHONDRIAL"/>
    <property type="match status" value="1"/>
</dbReference>
<dbReference type="InterPro" id="IPR022514">
    <property type="entry name" value="NHPM_micro_ABC1"/>
</dbReference>
<keyword evidence="2" id="KW-0813">Transport</keyword>
<accession>A0A3R8LJV7</accession>
<keyword evidence="10 11" id="KW-0472">Membrane</keyword>
<dbReference type="InterPro" id="IPR003439">
    <property type="entry name" value="ABC_transporter-like_ATP-bd"/>
</dbReference>
<dbReference type="RefSeq" id="WP_125130180.1">
    <property type="nucleotide sequence ID" value="NZ_RHJS01000002.1"/>
</dbReference>
<keyword evidence="9 11" id="KW-1133">Transmembrane helix</keyword>
<gene>
    <name evidence="15" type="ORF">EBB54_28990</name>
</gene>
<evidence type="ECO:0000256" key="1">
    <source>
        <dbReference type="ARBA" id="ARBA00004651"/>
    </source>
</evidence>
<evidence type="ECO:0000256" key="7">
    <source>
        <dbReference type="ARBA" id="ARBA00022807"/>
    </source>
</evidence>
<comment type="caution">
    <text evidence="15">The sequence shown here is derived from an EMBL/GenBank/DDBJ whole genome shotgun (WGS) entry which is preliminary data.</text>
</comment>
<feature type="transmembrane region" description="Helical" evidence="11">
    <location>
        <begin position="198"/>
        <end position="218"/>
    </location>
</feature>
<dbReference type="InterPro" id="IPR003593">
    <property type="entry name" value="AAA+_ATPase"/>
</dbReference>
<keyword evidence="8" id="KW-0067">ATP-binding</keyword>
<dbReference type="PROSITE" id="PS50893">
    <property type="entry name" value="ABC_TRANSPORTER_2"/>
    <property type="match status" value="1"/>
</dbReference>
<keyword evidence="3" id="KW-1003">Cell membrane</keyword>
<dbReference type="Pfam" id="PF00005">
    <property type="entry name" value="ABC_tran"/>
    <property type="match status" value="1"/>
</dbReference>
<dbReference type="SUPFAM" id="SSF52540">
    <property type="entry name" value="P-loop containing nucleoside triphosphate hydrolases"/>
    <property type="match status" value="1"/>
</dbReference>
<evidence type="ECO:0000256" key="11">
    <source>
        <dbReference type="SAM" id="Phobius"/>
    </source>
</evidence>
<evidence type="ECO:0000256" key="9">
    <source>
        <dbReference type="ARBA" id="ARBA00022989"/>
    </source>
</evidence>
<evidence type="ECO:0000256" key="3">
    <source>
        <dbReference type="ARBA" id="ARBA00022475"/>
    </source>
</evidence>
<comment type="subcellular location">
    <subcellularLocation>
        <location evidence="1">Cell membrane</location>
        <topology evidence="1">Multi-pass membrane protein</topology>
    </subcellularLocation>
</comment>
<dbReference type="AlphaFoldDB" id="A0A3R8LJV7"/>
<evidence type="ECO:0000259" key="14">
    <source>
        <dbReference type="PROSITE" id="PS50990"/>
    </source>
</evidence>
<dbReference type="PANTHER" id="PTHR43394:SF1">
    <property type="entry name" value="ATP-BINDING CASSETTE SUB-FAMILY B MEMBER 10, MITOCHONDRIAL"/>
    <property type="match status" value="1"/>
</dbReference>
<dbReference type="GO" id="GO:0015421">
    <property type="term" value="F:ABC-type oligopeptide transporter activity"/>
    <property type="evidence" value="ECO:0007669"/>
    <property type="project" value="TreeGrafter"/>
</dbReference>
<feature type="domain" description="ABC transporter" evidence="12">
    <location>
        <begin position="480"/>
        <end position="713"/>
    </location>
</feature>
<dbReference type="EMBL" id="RHJS01000002">
    <property type="protein sequence ID" value="RRK34921.1"/>
    <property type="molecule type" value="Genomic_DNA"/>
</dbReference>
<keyword evidence="5" id="KW-0547">Nucleotide-binding</keyword>
<dbReference type="InterPro" id="IPR017871">
    <property type="entry name" value="ABC_transporter-like_CS"/>
</dbReference>
<keyword evidence="16" id="KW-1185">Reference proteome</keyword>
<dbReference type="InterPro" id="IPR027417">
    <property type="entry name" value="P-loop_NTPase"/>
</dbReference>
<dbReference type="PROSITE" id="PS50990">
    <property type="entry name" value="PEPTIDASE_C39"/>
    <property type="match status" value="1"/>
</dbReference>
<feature type="transmembrane region" description="Helical" evidence="11">
    <location>
        <begin position="271"/>
        <end position="292"/>
    </location>
</feature>
<dbReference type="Gene3D" id="3.40.50.300">
    <property type="entry name" value="P-loop containing nucleotide triphosphate hydrolases"/>
    <property type="match status" value="1"/>
</dbReference>
<keyword evidence="7" id="KW-0788">Thiol protease</keyword>
<evidence type="ECO:0000256" key="6">
    <source>
        <dbReference type="ARBA" id="ARBA00022801"/>
    </source>
</evidence>
<dbReference type="InterPro" id="IPR005074">
    <property type="entry name" value="Peptidase_C39"/>
</dbReference>
<evidence type="ECO:0000259" key="13">
    <source>
        <dbReference type="PROSITE" id="PS50929"/>
    </source>
</evidence>
<keyword evidence="7" id="KW-0645">Protease</keyword>
<keyword evidence="6" id="KW-0378">Hydrolase</keyword>
<dbReference type="GO" id="GO:0005524">
    <property type="term" value="F:ATP binding"/>
    <property type="evidence" value="ECO:0007669"/>
    <property type="project" value="UniProtKB-KW"/>
</dbReference>
<dbReference type="GO" id="GO:0008234">
    <property type="term" value="F:cysteine-type peptidase activity"/>
    <property type="evidence" value="ECO:0007669"/>
    <property type="project" value="UniProtKB-KW"/>
</dbReference>
<protein>
    <submittedName>
        <fullName evidence="15">NHLP family bacteriocin export ABC transporter peptidase/permease/ATPase subunit</fullName>
    </submittedName>
</protein>
<evidence type="ECO:0000259" key="12">
    <source>
        <dbReference type="PROSITE" id="PS50893"/>
    </source>
</evidence>
<evidence type="ECO:0000256" key="4">
    <source>
        <dbReference type="ARBA" id="ARBA00022692"/>
    </source>
</evidence>
<keyword evidence="4 11" id="KW-0812">Transmembrane</keyword>